<protein>
    <submittedName>
        <fullName evidence="1">Uncharacterized protein</fullName>
    </submittedName>
</protein>
<dbReference type="RefSeq" id="WP_016894243.1">
    <property type="nucleotide sequence ID" value="NZ_FSFL01000026.1"/>
</dbReference>
<comment type="caution">
    <text evidence="1">The sequence shown here is derived from an EMBL/GenBank/DDBJ whole genome shotgun (WGS) entry which is preliminary data.</text>
</comment>
<proteinExistence type="predicted"/>
<dbReference type="InterPro" id="IPR035198">
    <property type="entry name" value="SU10_MCP"/>
</dbReference>
<sequence>MAGITGIGTTFNEPNYHGELFAQTPIDTPLLSMAGGLGGGKQTGATEFEWQTYDLRKPEVRPRKEGDDAPNPEARVRANVKNVVQIFHETVGTSYTKQATAAQLATTQSAPFNSTDGLGFGNPVGNEHTWQIAQALKQIARDANYAFWHAKKNVPTDNTTARQMGGLLSVINTNKSFASPEVTATTATDTVTAAANGLANGDQVVFTDTGAATGIRLDESYYVVNAAAGTFKVAATAGGTAITLGTANVKYVQVSGSAAATTGVSVDRINAFVQGIFDNGGLTQGDSRVLFVPSIQKTRITKAYATAYGSNVNGALGTSAGHTVGGVAVDAITTDFGQLYIAVERALPKDAIVALSVEQIDPVFLNIPNKGVLFEEALAKTGSTDKTQVYGEIGLKYGSERAHGVYRGLAVA</sequence>
<dbReference type="EMBL" id="FSHM01000001">
    <property type="protein sequence ID" value="SIA11131.1"/>
    <property type="molecule type" value="Genomic_DNA"/>
</dbReference>
<gene>
    <name evidence="1" type="ORF">SAMEA2070301_00272</name>
</gene>
<dbReference type="AlphaFoldDB" id="A0AB38CSQ8"/>
<name>A0AB38CSQ8_9MYCO</name>
<evidence type="ECO:0000313" key="2">
    <source>
        <dbReference type="Proteomes" id="UP000185210"/>
    </source>
</evidence>
<dbReference type="Pfam" id="PF17236">
    <property type="entry name" value="SU10_MCP"/>
    <property type="match status" value="1"/>
</dbReference>
<accession>A0AB38CSQ8</accession>
<dbReference type="Proteomes" id="UP000185210">
    <property type="component" value="Unassembled WGS sequence"/>
</dbReference>
<evidence type="ECO:0000313" key="1">
    <source>
        <dbReference type="EMBL" id="SIA11131.1"/>
    </source>
</evidence>
<reference evidence="1 2" key="1">
    <citation type="submission" date="2016-11" db="EMBL/GenBank/DDBJ databases">
        <authorList>
            <consortium name="Pathogen Informatics"/>
        </authorList>
    </citation>
    <scope>NUCLEOTIDE SEQUENCE [LARGE SCALE GENOMIC DNA]</scope>
    <source>
        <strain evidence="1 2">104</strain>
    </source>
</reference>
<organism evidence="1 2">
    <name type="scientific">Mycobacteroides abscessus subsp. abscessus</name>
    <dbReference type="NCBI Taxonomy" id="1185650"/>
    <lineage>
        <taxon>Bacteria</taxon>
        <taxon>Bacillati</taxon>
        <taxon>Actinomycetota</taxon>
        <taxon>Actinomycetes</taxon>
        <taxon>Mycobacteriales</taxon>
        <taxon>Mycobacteriaceae</taxon>
        <taxon>Mycobacteroides</taxon>
        <taxon>Mycobacteroides abscessus</taxon>
    </lineage>
</organism>